<evidence type="ECO:0000313" key="2">
    <source>
        <dbReference type="Proteomes" id="UP000196239"/>
    </source>
</evidence>
<dbReference type="Proteomes" id="UP000196239">
    <property type="component" value="Chromosome 1"/>
</dbReference>
<keyword evidence="2" id="KW-1185">Reference proteome</keyword>
<dbReference type="KEGG" id="ndv:NDEV_1582"/>
<dbReference type="AlphaFoldDB" id="A0A128A4R1"/>
<gene>
    <name evidence="1" type="ORF">NDEV_1582</name>
</gene>
<evidence type="ECO:0000313" key="1">
    <source>
        <dbReference type="EMBL" id="CUR52344.1"/>
    </source>
</evidence>
<reference evidence="2" key="1">
    <citation type="submission" date="2015-10" db="EMBL/GenBank/DDBJ databases">
        <authorList>
            <person name="Lehtovirta-Morley L.E."/>
            <person name="Vieille C."/>
        </authorList>
    </citation>
    <scope>NUCLEOTIDE SEQUENCE [LARGE SCALE GENOMIC DNA]</scope>
</reference>
<name>A0A128A4R1_9ARCH</name>
<proteinExistence type="predicted"/>
<protein>
    <submittedName>
        <fullName evidence="1">Uncharacterized protein</fullName>
    </submittedName>
</protein>
<organism evidence="1 2">
    <name type="scientific">Nitrosotalea devaniterrae</name>
    <dbReference type="NCBI Taxonomy" id="1078905"/>
    <lineage>
        <taxon>Archaea</taxon>
        <taxon>Nitrososphaerota</taxon>
        <taxon>Nitrososphaeria</taxon>
        <taxon>Nitrosotaleales</taxon>
        <taxon>Nitrosotaleaceae</taxon>
        <taxon>Nitrosotalea</taxon>
    </lineage>
</organism>
<accession>A0A128A4R1</accession>
<sequence length="77" mass="8874">MSDDNSDLERLQLLDIVFTRGVNALSRPELERLHDLIEKKDYSHDKKAQKSKTKLLKKIGNAIYDHDVKSGNSFKMS</sequence>
<dbReference type="EMBL" id="LN890280">
    <property type="protein sequence ID" value="CUR52344.1"/>
    <property type="molecule type" value="Genomic_DNA"/>
</dbReference>